<comment type="caution">
    <text evidence="2">The sequence shown here is derived from an EMBL/GenBank/DDBJ whole genome shotgun (WGS) entry which is preliminary data.</text>
</comment>
<feature type="compositionally biased region" description="Basic and acidic residues" evidence="1">
    <location>
        <begin position="15"/>
        <end position="24"/>
    </location>
</feature>
<evidence type="ECO:0000313" key="3">
    <source>
        <dbReference type="Proteomes" id="UP000000702"/>
    </source>
</evidence>
<name>F9WEG6_TRYCI</name>
<reference evidence="2 3" key="2">
    <citation type="journal article" date="2012" name="Proc. Natl. Acad. Sci. U.S.A.">
        <title>Antigenic diversity is generated by distinct evolutionary mechanisms in African trypanosome species.</title>
        <authorList>
            <person name="Jackson A.P."/>
            <person name="Berry A."/>
            <person name="Aslett M."/>
            <person name="Allison H.C."/>
            <person name="Burton P."/>
            <person name="Vavrova-Anderson J."/>
            <person name="Brown R."/>
            <person name="Browne H."/>
            <person name="Corton N."/>
            <person name="Hauser H."/>
            <person name="Gamble J."/>
            <person name="Gilderthorp R."/>
            <person name="Marcello L."/>
            <person name="McQuillan J."/>
            <person name="Otto T.D."/>
            <person name="Quail M.A."/>
            <person name="Sanders M.J."/>
            <person name="van Tonder A."/>
            <person name="Ginger M.L."/>
            <person name="Field M.C."/>
            <person name="Barry J.D."/>
            <person name="Hertz-Fowler C."/>
            <person name="Berriman M."/>
        </authorList>
    </citation>
    <scope>NUCLEOTIDE SEQUENCE [LARGE SCALE GENOMIC DNA]</scope>
    <source>
        <strain evidence="2 3">IL3000</strain>
    </source>
</reference>
<feature type="compositionally biased region" description="Polar residues" evidence="1">
    <location>
        <begin position="153"/>
        <end position="164"/>
    </location>
</feature>
<evidence type="ECO:0000313" key="2">
    <source>
        <dbReference type="EMBL" id="CCD15674.1"/>
    </source>
</evidence>
<feature type="compositionally biased region" description="Pro residues" evidence="1">
    <location>
        <begin position="282"/>
        <end position="293"/>
    </location>
</feature>
<feature type="compositionally biased region" description="Polar residues" evidence="1">
    <location>
        <begin position="178"/>
        <end position="192"/>
    </location>
</feature>
<feature type="compositionally biased region" description="Polar residues" evidence="1">
    <location>
        <begin position="302"/>
        <end position="313"/>
    </location>
</feature>
<dbReference type="Proteomes" id="UP000000702">
    <property type="component" value="Unassembled WGS sequence"/>
</dbReference>
<dbReference type="OMA" id="RWSGMFG"/>
<dbReference type="AlphaFoldDB" id="F9WEG6"/>
<reference evidence="3" key="1">
    <citation type="submission" date="2011-07" db="EMBL/GenBank/DDBJ databases">
        <title>Divergent evolution of antigenic variation in African trypanosomes.</title>
        <authorList>
            <person name="Jackson A.P."/>
            <person name="Berry A."/>
            <person name="Allison H.C."/>
            <person name="Burton P."/>
            <person name="Anderson J."/>
            <person name="Aslett M."/>
            <person name="Brown R."/>
            <person name="Corton N."/>
            <person name="Harris D."/>
            <person name="Hauser H."/>
            <person name="Gamble J."/>
            <person name="Gilderthorp R."/>
            <person name="McQuillan J."/>
            <person name="Quail M.A."/>
            <person name="Sanders M."/>
            <person name="Van Tonder A."/>
            <person name="Ginger M.L."/>
            <person name="Donelson J.E."/>
            <person name="Field M.C."/>
            <person name="Barry J.D."/>
            <person name="Berriman M."/>
            <person name="Hertz-Fowler C."/>
        </authorList>
    </citation>
    <scope>NUCLEOTIDE SEQUENCE [LARGE SCALE GENOMIC DNA]</scope>
    <source>
        <strain evidence="3">IL3000</strain>
    </source>
</reference>
<keyword evidence="3" id="KW-1185">Reference proteome</keyword>
<feature type="compositionally biased region" description="Low complexity" evidence="1">
    <location>
        <begin position="254"/>
        <end position="263"/>
    </location>
</feature>
<dbReference type="EMBL" id="CAEQ01002006">
    <property type="protein sequence ID" value="CCD15674.1"/>
    <property type="molecule type" value="Genomic_DNA"/>
</dbReference>
<organism evidence="2 3">
    <name type="scientific">Trypanosoma congolense (strain IL3000)</name>
    <dbReference type="NCBI Taxonomy" id="1068625"/>
    <lineage>
        <taxon>Eukaryota</taxon>
        <taxon>Discoba</taxon>
        <taxon>Euglenozoa</taxon>
        <taxon>Kinetoplastea</taxon>
        <taxon>Metakinetoplastina</taxon>
        <taxon>Trypanosomatida</taxon>
        <taxon>Trypanosomatidae</taxon>
        <taxon>Trypanosoma</taxon>
        <taxon>Nannomonas</taxon>
    </lineage>
</organism>
<sequence>MSYLRPTASSRRRARTPDGKDEQNGSRSSGAGRMIFAFGSLFRSNAKKRRLEGSTVARQKEEMRLSQELTVKCDAAIERASLLLNNAMQKEQDNNQLLRESSSRFSSHHASVSPKRGLPTLSPRERTSADVTGLRASERLSTPLPRVPPPTPEQTDNTKGSPTAESAVGWVGKLFRRSTGSTILPEETSSSLEAKDGKSPVEADRAGTVAVSSTRSLSPAGRRSARLSETPKSASPGRPRKSVTFRKGGNAEFPTPTRPTRSPRLVDGEEEDMNVGEGTQLPLPPALTPPLVSPAPKKPRLGSSSGRSSQDRTVSPGEVATRDVGAVIREKSSSRAFSELSKKEILAYIRQHHISVKNVVSKKQLFEMAQRIASGEADNNMEEEN</sequence>
<evidence type="ECO:0000256" key="1">
    <source>
        <dbReference type="SAM" id="MobiDB-lite"/>
    </source>
</evidence>
<feature type="compositionally biased region" description="Basic and acidic residues" evidence="1">
    <location>
        <begin position="193"/>
        <end position="205"/>
    </location>
</feature>
<accession>F9WEG6</accession>
<protein>
    <submittedName>
        <fullName evidence="2">WGS project CAEQ00000000 data, annotated contig 26</fullName>
    </submittedName>
</protein>
<proteinExistence type="predicted"/>
<dbReference type="VEuPathDB" id="TriTrypDB:TcIL3000_0_00770"/>
<gene>
    <name evidence="2" type="ORF">TCIL3000_0_00770</name>
</gene>
<feature type="region of interest" description="Disordered" evidence="1">
    <location>
        <begin position="1"/>
        <end position="31"/>
    </location>
</feature>
<feature type="compositionally biased region" description="Low complexity" evidence="1">
    <location>
        <begin position="103"/>
        <end position="113"/>
    </location>
</feature>
<feature type="region of interest" description="Disordered" evidence="1">
    <location>
        <begin position="93"/>
        <end position="321"/>
    </location>
</feature>